<protein>
    <submittedName>
        <fullName evidence="1">Uncharacterized protein</fullName>
    </submittedName>
</protein>
<gene>
    <name evidence="1" type="ORF">HMPREF1077_02638</name>
</gene>
<sequence length="76" mass="8312">MAKIKNFNIKKLRTEEDFGFQKRIEAETALLTAETDKPMVAAYKAALAAFDDALKGSTRNSLSPTMARADEMADAA</sequence>
<accession>K5Z816</accession>
<organism evidence="1 2">
    <name type="scientific">Parabacteroides johnsonii CL02T12C29</name>
    <dbReference type="NCBI Taxonomy" id="999419"/>
    <lineage>
        <taxon>Bacteria</taxon>
        <taxon>Pseudomonadati</taxon>
        <taxon>Bacteroidota</taxon>
        <taxon>Bacteroidia</taxon>
        <taxon>Bacteroidales</taxon>
        <taxon>Tannerellaceae</taxon>
        <taxon>Parabacteroides</taxon>
    </lineage>
</organism>
<proteinExistence type="predicted"/>
<evidence type="ECO:0000313" key="2">
    <source>
        <dbReference type="Proteomes" id="UP000001218"/>
    </source>
</evidence>
<dbReference type="PATRIC" id="fig|999419.3.peg.2707"/>
<dbReference type="EMBL" id="AGZP01000027">
    <property type="protein sequence ID" value="EKN07526.1"/>
    <property type="molecule type" value="Genomic_DNA"/>
</dbReference>
<dbReference type="Proteomes" id="UP000001218">
    <property type="component" value="Unassembled WGS sequence"/>
</dbReference>
<comment type="caution">
    <text evidence="1">The sequence shown here is derived from an EMBL/GenBank/DDBJ whole genome shotgun (WGS) entry which is preliminary data.</text>
</comment>
<evidence type="ECO:0000313" key="1">
    <source>
        <dbReference type="EMBL" id="EKN07526.1"/>
    </source>
</evidence>
<dbReference type="RefSeq" id="WP_008157391.1">
    <property type="nucleotide sequence ID" value="NZ_JH976467.1"/>
</dbReference>
<name>K5Z816_9BACT</name>
<dbReference type="HOGENOM" id="CLU_2651161_0_0_10"/>
<dbReference type="AlphaFoldDB" id="K5Z816"/>
<reference evidence="1 2" key="1">
    <citation type="submission" date="2012-02" db="EMBL/GenBank/DDBJ databases">
        <title>The Genome Sequence of Parabacteroides johnsonii CL02T12C29.</title>
        <authorList>
            <consortium name="The Broad Institute Genome Sequencing Platform"/>
            <person name="Earl A."/>
            <person name="Ward D."/>
            <person name="Feldgarden M."/>
            <person name="Gevers D."/>
            <person name="Zitomersky N.L."/>
            <person name="Coyne M.J."/>
            <person name="Comstock L.E."/>
            <person name="Young S.K."/>
            <person name="Zeng Q."/>
            <person name="Gargeya S."/>
            <person name="Fitzgerald M."/>
            <person name="Haas B."/>
            <person name="Abouelleil A."/>
            <person name="Alvarado L."/>
            <person name="Arachchi H.M."/>
            <person name="Berlin A."/>
            <person name="Chapman S.B."/>
            <person name="Gearin G."/>
            <person name="Goldberg J."/>
            <person name="Griggs A."/>
            <person name="Gujja S."/>
            <person name="Hansen M."/>
            <person name="Heiman D."/>
            <person name="Howarth C."/>
            <person name="Larimer J."/>
            <person name="Lui A."/>
            <person name="MacDonald P.J.P."/>
            <person name="McCowen C."/>
            <person name="Montmayeur A."/>
            <person name="Murphy C."/>
            <person name="Neiman D."/>
            <person name="Pearson M."/>
            <person name="Priest M."/>
            <person name="Roberts A."/>
            <person name="Saif S."/>
            <person name="Shea T."/>
            <person name="Sisk P."/>
            <person name="Stolte C."/>
            <person name="Sykes S."/>
            <person name="Wortman J."/>
            <person name="Nusbaum C."/>
            <person name="Birren B."/>
        </authorList>
    </citation>
    <scope>NUCLEOTIDE SEQUENCE [LARGE SCALE GENOMIC DNA]</scope>
    <source>
        <strain evidence="1 2">CL02T12C29</strain>
    </source>
</reference>